<feature type="domain" description="Post-SET" evidence="2">
    <location>
        <begin position="6"/>
        <end position="22"/>
    </location>
</feature>
<accession>A0A448XMU0</accession>
<dbReference type="EMBL" id="CAAALY010264975">
    <property type="protein sequence ID" value="VEL40452.1"/>
    <property type="molecule type" value="Genomic_DNA"/>
</dbReference>
<gene>
    <name evidence="3" type="ORF">PXEA_LOCUS33892</name>
</gene>
<feature type="region of interest" description="Disordered" evidence="1">
    <location>
        <begin position="120"/>
        <end position="156"/>
    </location>
</feature>
<name>A0A448XMU0_9PLAT</name>
<sequence>MSLGQECLDCKCGAPNCFGHLGTSSASASVTASNSGPSASIGSGGRPSEALIHSTPSGFSHSKDIGPALTVSNLTERRMTGVNTPSKTVTAVCSSSELIAASTDSVTTTLSAGTTEAFLHSTTSTNRGSHLPSNEAGHSDRKTSGSESSGRQLQTASKRHEESWCFRYFPIDQHLPFWFSKSHPLET</sequence>
<feature type="region of interest" description="Disordered" evidence="1">
    <location>
        <begin position="28"/>
        <end position="65"/>
    </location>
</feature>
<dbReference type="AlphaFoldDB" id="A0A448XMU0"/>
<comment type="caution">
    <text evidence="3">The sequence shown here is derived from an EMBL/GenBank/DDBJ whole genome shotgun (WGS) entry which is preliminary data.</text>
</comment>
<dbReference type="InterPro" id="IPR003616">
    <property type="entry name" value="Post-SET_dom"/>
</dbReference>
<evidence type="ECO:0000259" key="2">
    <source>
        <dbReference type="PROSITE" id="PS50868"/>
    </source>
</evidence>
<dbReference type="Proteomes" id="UP000784294">
    <property type="component" value="Unassembled WGS sequence"/>
</dbReference>
<keyword evidence="4" id="KW-1185">Reference proteome</keyword>
<evidence type="ECO:0000256" key="1">
    <source>
        <dbReference type="SAM" id="MobiDB-lite"/>
    </source>
</evidence>
<evidence type="ECO:0000313" key="4">
    <source>
        <dbReference type="Proteomes" id="UP000784294"/>
    </source>
</evidence>
<reference evidence="3" key="1">
    <citation type="submission" date="2018-11" db="EMBL/GenBank/DDBJ databases">
        <authorList>
            <consortium name="Pathogen Informatics"/>
        </authorList>
    </citation>
    <scope>NUCLEOTIDE SEQUENCE</scope>
</reference>
<protein>
    <recommendedName>
        <fullName evidence="2">Post-SET domain-containing protein</fullName>
    </recommendedName>
</protein>
<proteinExistence type="predicted"/>
<feature type="compositionally biased region" description="Polar residues" evidence="1">
    <location>
        <begin position="120"/>
        <end position="132"/>
    </location>
</feature>
<evidence type="ECO:0000313" key="3">
    <source>
        <dbReference type="EMBL" id="VEL40452.1"/>
    </source>
</evidence>
<organism evidence="3 4">
    <name type="scientific">Protopolystoma xenopodis</name>
    <dbReference type="NCBI Taxonomy" id="117903"/>
    <lineage>
        <taxon>Eukaryota</taxon>
        <taxon>Metazoa</taxon>
        <taxon>Spiralia</taxon>
        <taxon>Lophotrochozoa</taxon>
        <taxon>Platyhelminthes</taxon>
        <taxon>Monogenea</taxon>
        <taxon>Polyopisthocotylea</taxon>
        <taxon>Polystomatidea</taxon>
        <taxon>Polystomatidae</taxon>
        <taxon>Protopolystoma</taxon>
    </lineage>
</organism>
<dbReference type="PROSITE" id="PS50868">
    <property type="entry name" value="POST_SET"/>
    <property type="match status" value="1"/>
</dbReference>
<feature type="compositionally biased region" description="Polar residues" evidence="1">
    <location>
        <begin position="145"/>
        <end position="156"/>
    </location>
</feature>